<keyword evidence="6" id="KW-0464">Manganese</keyword>
<evidence type="ECO:0000256" key="1">
    <source>
        <dbReference type="ARBA" id="ARBA00022475"/>
    </source>
</evidence>
<dbReference type="SUPFAM" id="SSF56300">
    <property type="entry name" value="Metallo-dependent phosphatases"/>
    <property type="match status" value="1"/>
</dbReference>
<keyword evidence="2" id="KW-0997">Cell inner membrane</keyword>
<dbReference type="GO" id="GO:0046872">
    <property type="term" value="F:metal ion binding"/>
    <property type="evidence" value="ECO:0007669"/>
    <property type="project" value="UniProtKB-KW"/>
</dbReference>
<comment type="caution">
    <text evidence="8">The sequence shown here is derived from an EMBL/GenBank/DDBJ whole genome shotgun (WGS) entry which is preliminary data.</text>
</comment>
<organism evidence="8 9">
    <name type="scientific">Pedobacter yulinensis</name>
    <dbReference type="NCBI Taxonomy" id="2126353"/>
    <lineage>
        <taxon>Bacteria</taxon>
        <taxon>Pseudomonadati</taxon>
        <taxon>Bacteroidota</taxon>
        <taxon>Sphingobacteriia</taxon>
        <taxon>Sphingobacteriales</taxon>
        <taxon>Sphingobacteriaceae</taxon>
        <taxon>Pedobacter</taxon>
    </lineage>
</organism>
<evidence type="ECO:0000256" key="6">
    <source>
        <dbReference type="ARBA" id="ARBA00023211"/>
    </source>
</evidence>
<dbReference type="GO" id="GO:0009245">
    <property type="term" value="P:lipid A biosynthetic process"/>
    <property type="evidence" value="ECO:0007669"/>
    <property type="project" value="TreeGrafter"/>
</dbReference>
<gene>
    <name evidence="8" type="ORF">C7T94_03775</name>
</gene>
<proteinExistence type="predicted"/>
<evidence type="ECO:0000313" key="9">
    <source>
        <dbReference type="Proteomes" id="UP000240912"/>
    </source>
</evidence>
<evidence type="ECO:0000256" key="3">
    <source>
        <dbReference type="ARBA" id="ARBA00022723"/>
    </source>
</evidence>
<name>A0A2T3HS51_9SPHI</name>
<sequence length="266" mass="30787">MKKIYFASDFHLGTPGKEESRSRERRIVRWLNSIQDDCGELFLMGDVFDFWFEYEKVIPKGFARLQGKLAEMSDSGIKIWFFKGNHDMWVRSYFTEELGMEIVSDELVIERGGKKFYLHHGDGLGPGDRKYKLLRKIFRSPLCQWLFARVHPNLGIGVANAWSQHSRAAGAKEEVYEGAAREWLAIYASEILQQQHIDYFVFGHRHLPLDLQLRPGSRYVNTGEWLMYQSYAVFDGTDLKLCFFESAKRPGWMQGGQDQLVADPAG</sequence>
<keyword evidence="3" id="KW-0479">Metal-binding</keyword>
<keyword evidence="4 8" id="KW-0378">Hydrolase</keyword>
<evidence type="ECO:0000256" key="4">
    <source>
        <dbReference type="ARBA" id="ARBA00022801"/>
    </source>
</evidence>
<protein>
    <submittedName>
        <fullName evidence="8">UDP-2,3-diacylglucosamine hydrolase</fullName>
    </submittedName>
</protein>
<evidence type="ECO:0000259" key="7">
    <source>
        <dbReference type="Pfam" id="PF00149"/>
    </source>
</evidence>
<dbReference type="InterPro" id="IPR043461">
    <property type="entry name" value="LpxH-like"/>
</dbReference>
<keyword evidence="5" id="KW-0472">Membrane</keyword>
<dbReference type="Pfam" id="PF00149">
    <property type="entry name" value="Metallophos"/>
    <property type="match status" value="1"/>
</dbReference>
<dbReference type="CDD" id="cd07398">
    <property type="entry name" value="MPP_YbbF-LpxH"/>
    <property type="match status" value="1"/>
</dbReference>
<dbReference type="AlphaFoldDB" id="A0A2T3HS51"/>
<dbReference type="Gene3D" id="3.60.21.10">
    <property type="match status" value="1"/>
</dbReference>
<dbReference type="Proteomes" id="UP000240912">
    <property type="component" value="Unassembled WGS sequence"/>
</dbReference>
<dbReference type="OrthoDB" id="9802481at2"/>
<feature type="domain" description="Calcineurin-like phosphoesterase" evidence="7">
    <location>
        <begin position="3"/>
        <end position="207"/>
    </location>
</feature>
<accession>A0A2T3HS51</accession>
<dbReference type="RefSeq" id="WP_107213777.1">
    <property type="nucleotide sequence ID" value="NZ_KZ686268.1"/>
</dbReference>
<dbReference type="InterPro" id="IPR029052">
    <property type="entry name" value="Metallo-depent_PP-like"/>
</dbReference>
<reference evidence="8 9" key="1">
    <citation type="submission" date="2018-03" db="EMBL/GenBank/DDBJ databases">
        <authorList>
            <person name="Keele B.F."/>
        </authorList>
    </citation>
    <scope>NUCLEOTIDE SEQUENCE [LARGE SCALE GENOMIC DNA]</scope>
    <source>
        <strain evidence="8 9">YL28-9</strain>
    </source>
</reference>
<dbReference type="InterPro" id="IPR004843">
    <property type="entry name" value="Calcineurin-like_PHP"/>
</dbReference>
<keyword evidence="9" id="KW-1185">Reference proteome</keyword>
<keyword evidence="1" id="KW-1003">Cell membrane</keyword>
<dbReference type="EMBL" id="PYLS01000001">
    <property type="protein sequence ID" value="PST85233.1"/>
    <property type="molecule type" value="Genomic_DNA"/>
</dbReference>
<dbReference type="GO" id="GO:0008758">
    <property type="term" value="F:UDP-2,3-diacylglucosamine hydrolase activity"/>
    <property type="evidence" value="ECO:0007669"/>
    <property type="project" value="TreeGrafter"/>
</dbReference>
<dbReference type="GO" id="GO:0016020">
    <property type="term" value="C:membrane"/>
    <property type="evidence" value="ECO:0007669"/>
    <property type="project" value="GOC"/>
</dbReference>
<evidence type="ECO:0000313" key="8">
    <source>
        <dbReference type="EMBL" id="PST85233.1"/>
    </source>
</evidence>
<evidence type="ECO:0000256" key="5">
    <source>
        <dbReference type="ARBA" id="ARBA00023136"/>
    </source>
</evidence>
<dbReference type="PANTHER" id="PTHR34990:SF1">
    <property type="entry name" value="UDP-2,3-DIACYLGLUCOSAMINE HYDROLASE"/>
    <property type="match status" value="1"/>
</dbReference>
<evidence type="ECO:0000256" key="2">
    <source>
        <dbReference type="ARBA" id="ARBA00022519"/>
    </source>
</evidence>
<dbReference type="PANTHER" id="PTHR34990">
    <property type="entry name" value="UDP-2,3-DIACYLGLUCOSAMINE HYDROLASE-RELATED"/>
    <property type="match status" value="1"/>
</dbReference>